<gene>
    <name evidence="3" type="ORF">ACFPIJ_07930</name>
</gene>
<keyword evidence="1" id="KW-0812">Transmembrane</keyword>
<feature type="domain" description="Pyrrolo-quinoline quinone repeat" evidence="2">
    <location>
        <begin position="265"/>
        <end position="427"/>
    </location>
</feature>
<dbReference type="InterPro" id="IPR002372">
    <property type="entry name" value="PQQ_rpt_dom"/>
</dbReference>
<dbReference type="Gene3D" id="2.130.10.10">
    <property type="entry name" value="YVTN repeat-like/Quinoprotein amine dehydrogenase"/>
    <property type="match status" value="2"/>
</dbReference>
<dbReference type="Proteomes" id="UP001595912">
    <property type="component" value="Unassembled WGS sequence"/>
</dbReference>
<keyword evidence="4" id="KW-1185">Reference proteome</keyword>
<feature type="transmembrane region" description="Helical" evidence="1">
    <location>
        <begin position="7"/>
        <end position="26"/>
    </location>
</feature>
<name>A0ABV9VR71_9ACTN</name>
<dbReference type="EMBL" id="JBHSIU010000010">
    <property type="protein sequence ID" value="MFC4997753.1"/>
    <property type="molecule type" value="Genomic_DNA"/>
</dbReference>
<dbReference type="SUPFAM" id="SSF50998">
    <property type="entry name" value="Quinoprotein alcohol dehydrogenase-like"/>
    <property type="match status" value="2"/>
</dbReference>
<feature type="domain" description="Pyrrolo-quinoline quinone repeat" evidence="2">
    <location>
        <begin position="51"/>
        <end position="177"/>
    </location>
</feature>
<comment type="caution">
    <text evidence="3">The sequence shown here is derived from an EMBL/GenBank/DDBJ whole genome shotgun (WGS) entry which is preliminary data.</text>
</comment>
<protein>
    <submittedName>
        <fullName evidence="3">PQQ-binding-like beta-propeller repeat protein</fullName>
    </submittedName>
</protein>
<proteinExistence type="predicted"/>
<evidence type="ECO:0000313" key="3">
    <source>
        <dbReference type="EMBL" id="MFC4997753.1"/>
    </source>
</evidence>
<evidence type="ECO:0000256" key="1">
    <source>
        <dbReference type="SAM" id="Phobius"/>
    </source>
</evidence>
<accession>A0ABV9VR71</accession>
<sequence>MVRVARFLLCLSFVIPLAGFGLVWWISRPERHAPSEPEGAKRAPTWSRVVTGTGPVRDAMVVGDVTLVQGENTLVALDKVDGRVRWQRPLLSQRQVTVLAGAGGVAAFVRESVKLYDLATGEERFAQAFNGDVAVSTSTMVVNDCPDAATQCTITARDMTTGGRRWQRTYPRPAGWDPSMATVEMLGSPTDLGGNRRAESMATRAADVVLVRESRAQDGTWKVTVRDITTGEPVGGYTIPDLMTRVVTARTMLAWDLDAAGCELTVSAYDVRAGKLAWTATAGQWELPERTWGGKLRCGQTAWAPPVTGVAMAVTTADGRPQLVDLADGSVRWTGEPDTHVLTLTDRCVVARDAGGDLIGLDPADGHRRWVSPVPKVVGDSRVDVNRVTATGDRLLYQYYFVPDGIGGKARNVLRVIDLSSGRIDWIADNSGWLLGAGPGWTVTGSDTIEDMDGPREIRFYAG</sequence>
<dbReference type="RefSeq" id="WP_380113986.1">
    <property type="nucleotide sequence ID" value="NZ_JBHSIU010000010.1"/>
</dbReference>
<organism evidence="3 4">
    <name type="scientific">Dactylosporangium cerinum</name>
    <dbReference type="NCBI Taxonomy" id="1434730"/>
    <lineage>
        <taxon>Bacteria</taxon>
        <taxon>Bacillati</taxon>
        <taxon>Actinomycetota</taxon>
        <taxon>Actinomycetes</taxon>
        <taxon>Micromonosporales</taxon>
        <taxon>Micromonosporaceae</taxon>
        <taxon>Dactylosporangium</taxon>
    </lineage>
</organism>
<keyword evidence="1" id="KW-1133">Transmembrane helix</keyword>
<evidence type="ECO:0000313" key="4">
    <source>
        <dbReference type="Proteomes" id="UP001595912"/>
    </source>
</evidence>
<evidence type="ECO:0000259" key="2">
    <source>
        <dbReference type="Pfam" id="PF13360"/>
    </source>
</evidence>
<dbReference type="Pfam" id="PF13360">
    <property type="entry name" value="PQQ_2"/>
    <property type="match status" value="2"/>
</dbReference>
<reference evidence="4" key="1">
    <citation type="journal article" date="2019" name="Int. J. Syst. Evol. Microbiol.">
        <title>The Global Catalogue of Microorganisms (GCM) 10K type strain sequencing project: providing services to taxonomists for standard genome sequencing and annotation.</title>
        <authorList>
            <consortium name="The Broad Institute Genomics Platform"/>
            <consortium name="The Broad Institute Genome Sequencing Center for Infectious Disease"/>
            <person name="Wu L."/>
            <person name="Ma J."/>
        </authorList>
    </citation>
    <scope>NUCLEOTIDE SEQUENCE [LARGE SCALE GENOMIC DNA]</scope>
    <source>
        <strain evidence="4">CGMCC 4.7152</strain>
    </source>
</reference>
<keyword evidence="1" id="KW-0472">Membrane</keyword>
<dbReference type="InterPro" id="IPR011047">
    <property type="entry name" value="Quinoprotein_ADH-like_sf"/>
</dbReference>
<dbReference type="InterPro" id="IPR015943">
    <property type="entry name" value="WD40/YVTN_repeat-like_dom_sf"/>
</dbReference>